<evidence type="ECO:0008006" key="4">
    <source>
        <dbReference type="Google" id="ProtNLM"/>
    </source>
</evidence>
<dbReference type="Proteomes" id="UP001162131">
    <property type="component" value="Unassembled WGS sequence"/>
</dbReference>
<dbReference type="EMBL" id="CAJZBQ010000031">
    <property type="protein sequence ID" value="CAG9322356.1"/>
    <property type="molecule type" value="Genomic_DNA"/>
</dbReference>
<organism evidence="2 3">
    <name type="scientific">Blepharisma stoltei</name>
    <dbReference type="NCBI Taxonomy" id="1481888"/>
    <lineage>
        <taxon>Eukaryota</taxon>
        <taxon>Sar</taxon>
        <taxon>Alveolata</taxon>
        <taxon>Ciliophora</taxon>
        <taxon>Postciliodesmatophora</taxon>
        <taxon>Heterotrichea</taxon>
        <taxon>Heterotrichida</taxon>
        <taxon>Blepharismidae</taxon>
        <taxon>Blepharisma</taxon>
    </lineage>
</organism>
<proteinExistence type="predicted"/>
<gene>
    <name evidence="2" type="ORF">BSTOLATCC_MIC31381</name>
</gene>
<keyword evidence="3" id="KW-1185">Reference proteome</keyword>
<evidence type="ECO:0000256" key="1">
    <source>
        <dbReference type="SAM" id="SignalP"/>
    </source>
</evidence>
<sequence length="73" mass="8500">MMIVPLIFLQSLSSLGVFRSLTIGTNFHNTGRSSDFVYALISNIKVYPGFQLWIKFDRIFQSMNSWTHRIGHY</sequence>
<name>A0AAU9J5Z3_9CILI</name>
<accession>A0AAU9J5Z3</accession>
<reference evidence="2" key="1">
    <citation type="submission" date="2021-09" db="EMBL/GenBank/DDBJ databases">
        <authorList>
            <consortium name="AG Swart"/>
            <person name="Singh M."/>
            <person name="Singh A."/>
            <person name="Seah K."/>
            <person name="Emmerich C."/>
        </authorList>
    </citation>
    <scope>NUCLEOTIDE SEQUENCE</scope>
    <source>
        <strain evidence="2">ATCC30299</strain>
    </source>
</reference>
<evidence type="ECO:0000313" key="3">
    <source>
        <dbReference type="Proteomes" id="UP001162131"/>
    </source>
</evidence>
<evidence type="ECO:0000313" key="2">
    <source>
        <dbReference type="EMBL" id="CAG9322356.1"/>
    </source>
</evidence>
<keyword evidence="1" id="KW-0732">Signal</keyword>
<comment type="caution">
    <text evidence="2">The sequence shown here is derived from an EMBL/GenBank/DDBJ whole genome shotgun (WGS) entry which is preliminary data.</text>
</comment>
<feature type="chain" id="PRO_5043739889" description="Secreted protein" evidence="1">
    <location>
        <begin position="21"/>
        <end position="73"/>
    </location>
</feature>
<dbReference type="AlphaFoldDB" id="A0AAU9J5Z3"/>
<feature type="signal peptide" evidence="1">
    <location>
        <begin position="1"/>
        <end position="20"/>
    </location>
</feature>
<protein>
    <recommendedName>
        <fullName evidence="4">Secreted protein</fullName>
    </recommendedName>
</protein>